<dbReference type="Pfam" id="PF02308">
    <property type="entry name" value="MgtC"/>
    <property type="match status" value="1"/>
</dbReference>
<dbReference type="InterPro" id="IPR049177">
    <property type="entry name" value="MgtC_SapB_SrpB_YhiD_N"/>
</dbReference>
<name>A0A173ZMI2_9FIRM</name>
<dbReference type="Proteomes" id="UP000285820">
    <property type="component" value="Unassembled WGS sequence"/>
</dbReference>
<evidence type="ECO:0000256" key="7">
    <source>
        <dbReference type="SAM" id="Phobius"/>
    </source>
</evidence>
<dbReference type="Proteomes" id="UP000095395">
    <property type="component" value="Unassembled WGS sequence"/>
</dbReference>
<gene>
    <name evidence="9" type="primary">sapB_1</name>
    <name evidence="11" type="ORF">DW813_12825</name>
    <name evidence="10" type="ORF">DWY29_12845</name>
    <name evidence="9" type="ORF">ERS852392_01311</name>
</gene>
<evidence type="ECO:0000256" key="3">
    <source>
        <dbReference type="ARBA" id="ARBA00022475"/>
    </source>
</evidence>
<evidence type="ECO:0000256" key="6">
    <source>
        <dbReference type="ARBA" id="ARBA00023136"/>
    </source>
</evidence>
<dbReference type="SUPFAM" id="SSF55021">
    <property type="entry name" value="ACT-like"/>
    <property type="match status" value="1"/>
</dbReference>
<organism evidence="9 12">
    <name type="scientific">Roseburia inulinivorans</name>
    <dbReference type="NCBI Taxonomy" id="360807"/>
    <lineage>
        <taxon>Bacteria</taxon>
        <taxon>Bacillati</taxon>
        <taxon>Bacillota</taxon>
        <taxon>Clostridia</taxon>
        <taxon>Lachnospirales</taxon>
        <taxon>Lachnospiraceae</taxon>
        <taxon>Roseburia</taxon>
    </lineage>
</organism>
<evidence type="ECO:0000256" key="5">
    <source>
        <dbReference type="ARBA" id="ARBA00022989"/>
    </source>
</evidence>
<dbReference type="InterPro" id="IPR003416">
    <property type="entry name" value="MgtC/SapB/SrpB/YhiD_fam"/>
</dbReference>
<dbReference type="GeneID" id="75161821"/>
<evidence type="ECO:0000313" key="13">
    <source>
        <dbReference type="Proteomes" id="UP000266391"/>
    </source>
</evidence>
<feature type="transmembrane region" description="Helical" evidence="7">
    <location>
        <begin position="73"/>
        <end position="96"/>
    </location>
</feature>
<dbReference type="GO" id="GO:0005886">
    <property type="term" value="C:plasma membrane"/>
    <property type="evidence" value="ECO:0007669"/>
    <property type="project" value="UniProtKB-SubCell"/>
</dbReference>
<reference evidence="9 12" key="1">
    <citation type="submission" date="2015-09" db="EMBL/GenBank/DDBJ databases">
        <authorList>
            <consortium name="Pathogen Informatics"/>
        </authorList>
    </citation>
    <scope>NUCLEOTIDE SEQUENCE [LARGE SCALE GENOMIC DNA]</scope>
    <source>
        <strain evidence="9 12">2789STDY5608835</strain>
    </source>
</reference>
<evidence type="ECO:0000256" key="1">
    <source>
        <dbReference type="ARBA" id="ARBA00004651"/>
    </source>
</evidence>
<keyword evidence="4 7" id="KW-0812">Transmembrane</keyword>
<dbReference type="EMBL" id="QSIQ01000023">
    <property type="protein sequence ID" value="RHD00910.1"/>
    <property type="molecule type" value="Genomic_DNA"/>
</dbReference>
<reference evidence="13 14" key="2">
    <citation type="submission" date="2018-08" db="EMBL/GenBank/DDBJ databases">
        <title>A genome reference for cultivated species of the human gut microbiota.</title>
        <authorList>
            <person name="Zou Y."/>
            <person name="Xue W."/>
            <person name="Luo G."/>
        </authorList>
    </citation>
    <scope>NUCLEOTIDE SEQUENCE [LARGE SCALE GENOMIC DNA]</scope>
    <source>
        <strain evidence="10 14">AF24-4</strain>
        <strain evidence="11 13">AM32-8LB</strain>
    </source>
</reference>
<feature type="transmembrane region" description="Helical" evidence="7">
    <location>
        <begin position="42"/>
        <end position="61"/>
    </location>
</feature>
<keyword evidence="6 7" id="KW-0472">Membrane</keyword>
<dbReference type="AlphaFoldDB" id="A0A173ZMI2"/>
<dbReference type="EMBL" id="CYYR01000007">
    <property type="protein sequence ID" value="CUN76676.1"/>
    <property type="molecule type" value="Genomic_DNA"/>
</dbReference>
<dbReference type="RefSeq" id="WP_007883672.1">
    <property type="nucleotide sequence ID" value="NZ_CBCTRZ010000009.1"/>
</dbReference>
<evidence type="ECO:0000259" key="8">
    <source>
        <dbReference type="Pfam" id="PF02308"/>
    </source>
</evidence>
<feature type="transmembrane region" description="Helical" evidence="7">
    <location>
        <begin position="13"/>
        <end position="30"/>
    </location>
</feature>
<dbReference type="Proteomes" id="UP000266391">
    <property type="component" value="Unassembled WGS sequence"/>
</dbReference>
<comment type="similarity">
    <text evidence="2">Belongs to the MgtC/SapB family.</text>
</comment>
<proteinExistence type="inferred from homology"/>
<dbReference type="PANTHER" id="PTHR33778:SF1">
    <property type="entry name" value="MAGNESIUM TRANSPORTER YHID-RELATED"/>
    <property type="match status" value="1"/>
</dbReference>
<evidence type="ECO:0000313" key="9">
    <source>
        <dbReference type="EMBL" id="CUN76676.1"/>
    </source>
</evidence>
<evidence type="ECO:0000313" key="11">
    <source>
        <dbReference type="EMBL" id="RHD00910.1"/>
    </source>
</evidence>
<evidence type="ECO:0000313" key="10">
    <source>
        <dbReference type="EMBL" id="RGR66444.1"/>
    </source>
</evidence>
<evidence type="ECO:0000256" key="4">
    <source>
        <dbReference type="ARBA" id="ARBA00022692"/>
    </source>
</evidence>
<evidence type="ECO:0000313" key="12">
    <source>
        <dbReference type="Proteomes" id="UP000095395"/>
    </source>
</evidence>
<evidence type="ECO:0000313" key="14">
    <source>
        <dbReference type="Proteomes" id="UP000285820"/>
    </source>
</evidence>
<dbReference type="InterPro" id="IPR045865">
    <property type="entry name" value="ACT-like_dom_sf"/>
</dbReference>
<feature type="domain" description="MgtC/SapB/SrpB/YhiD N-terminal" evidence="8">
    <location>
        <begin position="18"/>
        <end position="140"/>
    </location>
</feature>
<evidence type="ECO:0000256" key="2">
    <source>
        <dbReference type="ARBA" id="ARBA00009298"/>
    </source>
</evidence>
<dbReference type="EMBL" id="QRUN01000022">
    <property type="protein sequence ID" value="RGR66444.1"/>
    <property type="molecule type" value="Genomic_DNA"/>
</dbReference>
<protein>
    <submittedName>
        <fullName evidence="10">MgtC/SapB family protein</fullName>
    </submittedName>
    <submittedName>
        <fullName evidence="9">Putative Mg(2+) transport ATPase</fullName>
    </submittedName>
</protein>
<keyword evidence="5 7" id="KW-1133">Transmembrane helix</keyword>
<comment type="subcellular location">
    <subcellularLocation>
        <location evidence="1">Cell membrane</location>
        <topology evidence="1">Multi-pass membrane protein</topology>
    </subcellularLocation>
</comment>
<feature type="transmembrane region" description="Helical" evidence="7">
    <location>
        <begin position="108"/>
        <end position="136"/>
    </location>
</feature>
<accession>A0A173ZMI2</accession>
<dbReference type="PRINTS" id="PR01837">
    <property type="entry name" value="MGTCSAPBPROT"/>
</dbReference>
<keyword evidence="3" id="KW-1003">Cell membrane</keyword>
<sequence>MTIQLFDSLNFEFIFRCLLAGLCGGVAGFERTKHQKAAGLRTYIIVAVGAALFTIASKYGFLDVVHNGIRLDVSRVACNIVTGVGFLGAGTIFMYGNQIRGLVTSAGIWVMAAVGMAVGAGMYVLAIIATAITVVIQSMLSNKYFSYLDVKVPGRLRVCMDSETKSLEKLEKILSDKKIDIRSSNMKRRKDEYITYIFGISMPENIDVSEVVTDISKIHSVKFVDL</sequence>
<dbReference type="PANTHER" id="PTHR33778">
    <property type="entry name" value="PROTEIN MGTC"/>
    <property type="match status" value="1"/>
</dbReference>